<dbReference type="OrthoDB" id="5524287at2"/>
<dbReference type="Pfam" id="PF03807">
    <property type="entry name" value="F420_oxidored"/>
    <property type="match status" value="1"/>
</dbReference>
<dbReference type="InterPro" id="IPR028939">
    <property type="entry name" value="P5C_Rdtase_cat_N"/>
</dbReference>
<dbReference type="EMBL" id="VOSK01000001">
    <property type="protein sequence ID" value="MPR23775.1"/>
    <property type="molecule type" value="Genomic_DNA"/>
</dbReference>
<reference evidence="2 3" key="1">
    <citation type="journal article" date="2019" name="Syst. Appl. Microbiol.">
        <title>Microvirga tunisiensis sp. nov., a root nodule symbiotic bacterium isolated from Lupinus micranthus and L. luteus grown in Northern Tunisia.</title>
        <authorList>
            <person name="Msaddak A."/>
            <person name="Rejili M."/>
            <person name="Duran D."/>
            <person name="Mars M."/>
            <person name="Palacios J.M."/>
            <person name="Ruiz-Argueso T."/>
            <person name="Rey L."/>
            <person name="Imperial J."/>
        </authorList>
    </citation>
    <scope>NUCLEOTIDE SEQUENCE [LARGE SCALE GENOMIC DNA]</scope>
    <source>
        <strain evidence="2 3">Lmie10</strain>
    </source>
</reference>
<organism evidence="2 3">
    <name type="scientific">Microvirga tunisiensis</name>
    <dbReference type="NCBI Taxonomy" id="2108360"/>
    <lineage>
        <taxon>Bacteria</taxon>
        <taxon>Pseudomonadati</taxon>
        <taxon>Pseudomonadota</taxon>
        <taxon>Alphaproteobacteria</taxon>
        <taxon>Hyphomicrobiales</taxon>
        <taxon>Methylobacteriaceae</taxon>
        <taxon>Microvirga</taxon>
    </lineage>
</organism>
<protein>
    <submittedName>
        <fullName evidence="2">NADP oxidoreductase</fullName>
    </submittedName>
</protein>
<dbReference type="Gene3D" id="3.40.50.720">
    <property type="entry name" value="NAD(P)-binding Rossmann-like Domain"/>
    <property type="match status" value="1"/>
</dbReference>
<keyword evidence="3" id="KW-1185">Reference proteome</keyword>
<dbReference type="AlphaFoldDB" id="A0A5N7MA60"/>
<feature type="domain" description="Pyrroline-5-carboxylate reductase catalytic N-terminal" evidence="1">
    <location>
        <begin position="2"/>
        <end position="92"/>
    </location>
</feature>
<dbReference type="SUPFAM" id="SSF51735">
    <property type="entry name" value="NAD(P)-binding Rossmann-fold domains"/>
    <property type="match status" value="1"/>
</dbReference>
<dbReference type="InterPro" id="IPR036291">
    <property type="entry name" value="NAD(P)-bd_dom_sf"/>
</dbReference>
<evidence type="ECO:0000313" key="2">
    <source>
        <dbReference type="EMBL" id="MPR23775.1"/>
    </source>
</evidence>
<evidence type="ECO:0000313" key="3">
    <source>
        <dbReference type="Proteomes" id="UP000403266"/>
    </source>
</evidence>
<gene>
    <name evidence="2" type="ORF">FS320_00710</name>
</gene>
<sequence length="249" mass="26642">MKIGILGSGSIGGTLAKKFSASGHTVKVANSRGPVTIDADVLSTGARAVTKEEAVADVDVLILSIPFIRIPDLAPLLADLPAETVVIDTSNYIPARDDRIEAIENGQTDSVWVSEQLGRPIAKAWNSIYSVTLKEMGRPAGHPERLAAPVAADRDRDRDVTMALVEESGFDAYDAGAIADSWRQQCGSPCYCTEVTLAELPEALAAADLTRSRKRQDLFFAVYLERFGGVGTNPGRDFVVRLSQVLNAA</sequence>
<dbReference type="Proteomes" id="UP000403266">
    <property type="component" value="Unassembled WGS sequence"/>
</dbReference>
<dbReference type="RefSeq" id="WP_152708678.1">
    <property type="nucleotide sequence ID" value="NZ_VOSJ01000001.1"/>
</dbReference>
<proteinExistence type="predicted"/>
<comment type="caution">
    <text evidence="2">The sequence shown here is derived from an EMBL/GenBank/DDBJ whole genome shotgun (WGS) entry which is preliminary data.</text>
</comment>
<evidence type="ECO:0000259" key="1">
    <source>
        <dbReference type="Pfam" id="PF03807"/>
    </source>
</evidence>
<name>A0A5N7MA60_9HYPH</name>
<accession>A0A5N7MA60</accession>